<dbReference type="PANTHER" id="PTHR34857">
    <property type="entry name" value="SLL0384 PROTEIN"/>
    <property type="match status" value="1"/>
</dbReference>
<evidence type="ECO:0000256" key="2">
    <source>
        <dbReference type="ARBA" id="ARBA00022475"/>
    </source>
</evidence>
<evidence type="ECO:0000256" key="5">
    <source>
        <dbReference type="ARBA" id="ARBA00023136"/>
    </source>
</evidence>
<keyword evidence="5 6" id="KW-0472">Membrane</keyword>
<name>A0A9D2A9Y4_9LACO</name>
<keyword evidence="4 6" id="KW-1133">Transmembrane helix</keyword>
<protein>
    <submittedName>
        <fullName evidence="7">Energy-coupling factor transporter transmembrane protein EcfT</fullName>
    </submittedName>
</protein>
<dbReference type="InterPro" id="IPR003339">
    <property type="entry name" value="ABC/ECF_trnsptr_transmembrane"/>
</dbReference>
<comment type="subcellular location">
    <subcellularLocation>
        <location evidence="1">Membrane</location>
        <topology evidence="1">Multi-pass membrane protein</topology>
    </subcellularLocation>
</comment>
<feature type="transmembrane region" description="Helical" evidence="6">
    <location>
        <begin position="121"/>
        <end position="144"/>
    </location>
</feature>
<dbReference type="EMBL" id="DXFP01000007">
    <property type="protein sequence ID" value="HIX01315.1"/>
    <property type="molecule type" value="Genomic_DNA"/>
</dbReference>
<reference evidence="7" key="1">
    <citation type="journal article" date="2021" name="PeerJ">
        <title>Extensive microbial diversity within the chicken gut microbiome revealed by metagenomics and culture.</title>
        <authorList>
            <person name="Gilroy R."/>
            <person name="Ravi A."/>
            <person name="Getino M."/>
            <person name="Pursley I."/>
            <person name="Horton D.L."/>
            <person name="Alikhan N.F."/>
            <person name="Baker D."/>
            <person name="Gharbi K."/>
            <person name="Hall N."/>
            <person name="Watson M."/>
            <person name="Adriaenssens E.M."/>
            <person name="Foster-Nyarko E."/>
            <person name="Jarju S."/>
            <person name="Secka A."/>
            <person name="Antonio M."/>
            <person name="Oren A."/>
            <person name="Chaudhuri R.R."/>
            <person name="La Ragione R."/>
            <person name="Hildebrand F."/>
            <person name="Pallen M.J."/>
        </authorList>
    </citation>
    <scope>NUCLEOTIDE SEQUENCE</scope>
    <source>
        <strain evidence="7">6627</strain>
    </source>
</reference>
<reference evidence="7" key="2">
    <citation type="submission" date="2021-04" db="EMBL/GenBank/DDBJ databases">
        <authorList>
            <person name="Gilroy R."/>
        </authorList>
    </citation>
    <scope>NUCLEOTIDE SEQUENCE</scope>
    <source>
        <strain evidence="7">6627</strain>
    </source>
</reference>
<gene>
    <name evidence="7" type="ORF">H9861_00965</name>
</gene>
<feature type="transmembrane region" description="Helical" evidence="6">
    <location>
        <begin position="51"/>
        <end position="74"/>
    </location>
</feature>
<feature type="transmembrane region" description="Helical" evidence="6">
    <location>
        <begin position="95"/>
        <end position="115"/>
    </location>
</feature>
<dbReference type="Pfam" id="PF02361">
    <property type="entry name" value="CbiQ"/>
    <property type="match status" value="1"/>
</dbReference>
<evidence type="ECO:0000256" key="6">
    <source>
        <dbReference type="SAM" id="Phobius"/>
    </source>
</evidence>
<dbReference type="GO" id="GO:0005886">
    <property type="term" value="C:plasma membrane"/>
    <property type="evidence" value="ECO:0007669"/>
    <property type="project" value="UniProtKB-ARBA"/>
</dbReference>
<proteinExistence type="predicted"/>
<dbReference type="PANTHER" id="PTHR34857:SF2">
    <property type="entry name" value="SLL0384 PROTEIN"/>
    <property type="match status" value="1"/>
</dbReference>
<accession>A0A9D2A9Y4</accession>
<comment type="caution">
    <text evidence="7">The sequence shown here is derived from an EMBL/GenBank/DDBJ whole genome shotgun (WGS) entry which is preliminary data.</text>
</comment>
<organism evidence="7 8">
    <name type="scientific">Candidatus Ligilactobacillus excrementigallinarum</name>
    <dbReference type="NCBI Taxonomy" id="2838641"/>
    <lineage>
        <taxon>Bacteria</taxon>
        <taxon>Bacillati</taxon>
        <taxon>Bacillota</taxon>
        <taxon>Bacilli</taxon>
        <taxon>Lactobacillales</taxon>
        <taxon>Lactobacillaceae</taxon>
        <taxon>Ligilactobacillus</taxon>
    </lineage>
</organism>
<feature type="transmembrane region" description="Helical" evidence="6">
    <location>
        <begin position="240"/>
        <end position="257"/>
    </location>
</feature>
<keyword evidence="3 6" id="KW-0812">Transmembrane</keyword>
<sequence length="258" mass="29765">MQLNDWMNVKDDYQPEVKKAGLFKNKQVLTNLLAKLQTESKVSTAHRFHPVVYLTNVILVTFILCYSYNKWVIWLTGLYEGILLIRQSNPVIVKIIRRCSVLLGLNFILYFPAILLGNGNWYFLLKMAFVFAALITYATTTSVYDFLTAMKQLHVPDFIIFQVDIFIKHLHVLGNMLLQMIRAIEARSVGPDKGQFKMFGVIFGNLYLEMVKFGKELYNALEARAFSGKYEYMIHKLNQTDYLLIGIECVILIAVILV</sequence>
<dbReference type="AlphaFoldDB" id="A0A9D2A9Y4"/>
<evidence type="ECO:0000313" key="8">
    <source>
        <dbReference type="Proteomes" id="UP000823963"/>
    </source>
</evidence>
<dbReference type="CDD" id="cd16914">
    <property type="entry name" value="EcfT"/>
    <property type="match status" value="1"/>
</dbReference>
<keyword evidence="2" id="KW-1003">Cell membrane</keyword>
<dbReference type="Proteomes" id="UP000823963">
    <property type="component" value="Unassembled WGS sequence"/>
</dbReference>
<evidence type="ECO:0000256" key="1">
    <source>
        <dbReference type="ARBA" id="ARBA00004141"/>
    </source>
</evidence>
<evidence type="ECO:0000313" key="7">
    <source>
        <dbReference type="EMBL" id="HIX01315.1"/>
    </source>
</evidence>
<evidence type="ECO:0000256" key="3">
    <source>
        <dbReference type="ARBA" id="ARBA00022692"/>
    </source>
</evidence>
<evidence type="ECO:0000256" key="4">
    <source>
        <dbReference type="ARBA" id="ARBA00022989"/>
    </source>
</evidence>
<dbReference type="InterPro" id="IPR051611">
    <property type="entry name" value="ECF_transporter_component"/>
</dbReference>